<feature type="compositionally biased region" description="Basic residues" evidence="1">
    <location>
        <begin position="126"/>
        <end position="139"/>
    </location>
</feature>
<reference evidence="2 3" key="1">
    <citation type="submission" date="2024-10" db="EMBL/GenBank/DDBJ databases">
        <authorList>
            <person name="Kim D."/>
        </authorList>
    </citation>
    <scope>NUCLEOTIDE SEQUENCE [LARGE SCALE GENOMIC DNA]</scope>
    <source>
        <strain evidence="2">Taebaek</strain>
    </source>
</reference>
<evidence type="ECO:0000313" key="2">
    <source>
        <dbReference type="EMBL" id="KAL3100497.1"/>
    </source>
</evidence>
<organism evidence="2 3">
    <name type="scientific">Heterodera schachtii</name>
    <name type="common">Sugarbeet cyst nematode worm</name>
    <name type="synonym">Tylenchus schachtii</name>
    <dbReference type="NCBI Taxonomy" id="97005"/>
    <lineage>
        <taxon>Eukaryota</taxon>
        <taxon>Metazoa</taxon>
        <taxon>Ecdysozoa</taxon>
        <taxon>Nematoda</taxon>
        <taxon>Chromadorea</taxon>
        <taxon>Rhabditida</taxon>
        <taxon>Tylenchina</taxon>
        <taxon>Tylenchomorpha</taxon>
        <taxon>Tylenchoidea</taxon>
        <taxon>Heteroderidae</taxon>
        <taxon>Heteroderinae</taxon>
        <taxon>Heterodera</taxon>
    </lineage>
</organism>
<proteinExistence type="predicted"/>
<feature type="region of interest" description="Disordered" evidence="1">
    <location>
        <begin position="124"/>
        <end position="147"/>
    </location>
</feature>
<protein>
    <submittedName>
        <fullName evidence="2">Uncharacterized protein</fullName>
    </submittedName>
</protein>
<dbReference type="Proteomes" id="UP001620645">
    <property type="component" value="Unassembled WGS sequence"/>
</dbReference>
<evidence type="ECO:0000256" key="1">
    <source>
        <dbReference type="SAM" id="MobiDB-lite"/>
    </source>
</evidence>
<dbReference type="EMBL" id="JBICCN010000030">
    <property type="protein sequence ID" value="KAL3100497.1"/>
    <property type="molecule type" value="Genomic_DNA"/>
</dbReference>
<name>A0ABD2KCE0_HETSC</name>
<accession>A0ABD2KCE0</accession>
<dbReference type="AlphaFoldDB" id="A0ABD2KCE0"/>
<evidence type="ECO:0000313" key="3">
    <source>
        <dbReference type="Proteomes" id="UP001620645"/>
    </source>
</evidence>
<keyword evidence="3" id="KW-1185">Reference proteome</keyword>
<sequence length="147" mass="16887">MRTFGTEIGKIFVNPWQLIQLLQLGPAKFERVVVGLYAILRKPWSLERIEGVAWNAVPTYKIFGHGPINVLLCFKEFSCKLSRVDSSRTTSNHGIMKNKTMVANFIAPSAEHIKRKAQELAEALRNTKRIKRKERKKKANKEPKLEI</sequence>
<comment type="caution">
    <text evidence="2">The sequence shown here is derived from an EMBL/GenBank/DDBJ whole genome shotgun (WGS) entry which is preliminary data.</text>
</comment>
<gene>
    <name evidence="2" type="ORF">niasHS_000200</name>
</gene>